<dbReference type="PANTHER" id="PTHR10340">
    <property type="entry name" value="SPHINGOMYELIN PHOSPHODIESTERASE"/>
    <property type="match status" value="1"/>
</dbReference>
<evidence type="ECO:0000256" key="4">
    <source>
        <dbReference type="ARBA" id="ARBA00022723"/>
    </source>
</evidence>
<dbReference type="GO" id="GO:0004767">
    <property type="term" value="F:sphingomyelin phosphodiesterase activity"/>
    <property type="evidence" value="ECO:0007669"/>
    <property type="project" value="InterPro"/>
</dbReference>
<reference evidence="14" key="1">
    <citation type="submission" date="2025-08" db="UniProtKB">
        <authorList>
            <consortium name="Ensembl"/>
        </authorList>
    </citation>
    <scope>IDENTIFICATION</scope>
</reference>
<dbReference type="GO" id="GO:0016020">
    <property type="term" value="C:membrane"/>
    <property type="evidence" value="ECO:0007669"/>
    <property type="project" value="GOC"/>
</dbReference>
<evidence type="ECO:0000313" key="15">
    <source>
        <dbReference type="Proteomes" id="UP000694680"/>
    </source>
</evidence>
<dbReference type="Proteomes" id="UP000694680">
    <property type="component" value="Unassembled WGS sequence"/>
</dbReference>
<dbReference type="RefSeq" id="XP_028296316.1">
    <property type="nucleotide sequence ID" value="XM_028440515.1"/>
</dbReference>
<feature type="binding site" evidence="11">
    <location>
        <position position="39"/>
    </location>
    <ligand>
        <name>Zn(2+)</name>
        <dbReference type="ChEBI" id="CHEBI:29105"/>
        <label>1</label>
    </ligand>
</feature>
<proteinExistence type="inferred from homology"/>
<feature type="domain" description="Sphingomyelin phosphodiesterase C-terminal" evidence="13">
    <location>
        <begin position="299"/>
        <end position="439"/>
    </location>
</feature>
<feature type="domain" description="Calcineurin-like phosphoesterase" evidence="12">
    <location>
        <begin position="31"/>
        <end position="286"/>
    </location>
</feature>
<feature type="signal peptide" evidence="10">
    <location>
        <begin position="1"/>
        <end position="18"/>
    </location>
</feature>
<comment type="cofactor">
    <cofactor evidence="11">
        <name>Zn(2+)</name>
        <dbReference type="ChEBI" id="CHEBI:29105"/>
    </cofactor>
    <text evidence="11">Binds 2 Zn(2+) per subunit.</text>
</comment>
<dbReference type="Pfam" id="PF00149">
    <property type="entry name" value="Metallophos"/>
    <property type="match status" value="1"/>
</dbReference>
<feature type="binding site" evidence="11">
    <location>
        <position position="37"/>
    </location>
    <ligand>
        <name>Zn(2+)</name>
        <dbReference type="ChEBI" id="CHEBI:29105"/>
        <label>1</label>
    </ligand>
</feature>
<evidence type="ECO:0000256" key="7">
    <source>
        <dbReference type="ARBA" id="ARBA00022833"/>
    </source>
</evidence>
<feature type="binding site" evidence="11">
    <location>
        <position position="102"/>
    </location>
    <ligand>
        <name>Zn(2+)</name>
        <dbReference type="ChEBI" id="CHEBI:29105"/>
        <label>2</label>
    </ligand>
</feature>
<dbReference type="GeneID" id="114458195"/>
<gene>
    <name evidence="14" type="primary">smpdl3a</name>
</gene>
<comment type="similarity">
    <text evidence="2 10">Belongs to the acid sphingomyelinase family.</text>
</comment>
<evidence type="ECO:0000256" key="8">
    <source>
        <dbReference type="ARBA" id="ARBA00023157"/>
    </source>
</evidence>
<evidence type="ECO:0000313" key="14">
    <source>
        <dbReference type="Ensembl" id="ENSGWIP00000016158.1"/>
    </source>
</evidence>
<feature type="binding site" evidence="11">
    <location>
        <position position="285"/>
    </location>
    <ligand>
        <name>Zn(2+)</name>
        <dbReference type="ChEBI" id="CHEBI:29105"/>
        <label>1</label>
    </ligand>
</feature>
<name>A0A8C5E8A5_GOUWI</name>
<accession>A0A8C5E8A5</accession>
<feature type="chain" id="PRO_5034371354" description="Acid sphingomyelinase-like phosphodiesterase" evidence="10">
    <location>
        <begin position="19"/>
        <end position="441"/>
    </location>
</feature>
<evidence type="ECO:0000256" key="2">
    <source>
        <dbReference type="ARBA" id="ARBA00008234"/>
    </source>
</evidence>
<comment type="subcellular location">
    <subcellularLocation>
        <location evidence="1">Secreted</location>
    </subcellularLocation>
</comment>
<feature type="binding site" evidence="11">
    <location>
        <position position="242"/>
    </location>
    <ligand>
        <name>Zn(2+)</name>
        <dbReference type="ChEBI" id="CHEBI:29105"/>
        <label>2</label>
    </ligand>
</feature>
<dbReference type="Pfam" id="PF19272">
    <property type="entry name" value="ASMase_C"/>
    <property type="match status" value="1"/>
</dbReference>
<dbReference type="SUPFAM" id="SSF56300">
    <property type="entry name" value="Metallo-dependent phosphatases"/>
    <property type="match status" value="1"/>
</dbReference>
<evidence type="ECO:0000256" key="10">
    <source>
        <dbReference type="PIRNR" id="PIRNR036767"/>
    </source>
</evidence>
<dbReference type="PANTHER" id="PTHR10340:SF24">
    <property type="entry name" value="ACID SPHINGOMYELINASE-LIKE PHOSPHODIESTERASE 3A"/>
    <property type="match status" value="1"/>
</dbReference>
<keyword evidence="15" id="KW-1185">Reference proteome</keyword>
<sequence>MFVYKLLCLVLILRLRAAAPTGSAHLGDSARFWHITDLHLDPTYHVTSDPREVCSSSKGSPASDAGPFGAFLCDSPYRLIQSAFSHMEPLVQAHDFIIWTGDSPPHVSPEKLSTDAVIQLMKNMTLTFRKHFPNTTVFPSIGNHDYWPQDQLPAFTNQIYRAAAELWRDWLKDDALLTLAEGGFYSQLVKPGLRLLSVNTILYYGPNKAVGNGSDPAGQFLWLEKTLAGAAQRLEKVFIIGHVPVGFLPYARNTTAIREEHNERLLSIYRKYSDVITGQFYGHTHRDSVMVLLNHQGKAVNSLFVSPAVTPIKDAKDPFSNNPGLRLYVYDPQDYGVMDIWQYYLNLTEANERRRSDWRLEYVMTEAFGLSDLRPQSLLKLGLELMTPHSDAFLTYFRHFMVGYDSSFTCEGPCWLNQVCAVLYLDQDAYAHCVANEQLWR</sequence>
<keyword evidence="3 10" id="KW-0964">Secreted</keyword>
<dbReference type="Gene3D" id="3.60.21.10">
    <property type="match status" value="1"/>
</dbReference>
<evidence type="ECO:0000256" key="6">
    <source>
        <dbReference type="ARBA" id="ARBA00022801"/>
    </source>
</evidence>
<feature type="binding site" evidence="11">
    <location>
        <position position="283"/>
    </location>
    <ligand>
        <name>Zn(2+)</name>
        <dbReference type="ChEBI" id="CHEBI:29105"/>
        <label>2</label>
    </ligand>
</feature>
<dbReference type="InterPro" id="IPR004843">
    <property type="entry name" value="Calcineurin-like_PHP"/>
</dbReference>
<evidence type="ECO:0000256" key="3">
    <source>
        <dbReference type="ARBA" id="ARBA00022525"/>
    </source>
</evidence>
<evidence type="ECO:0000256" key="1">
    <source>
        <dbReference type="ARBA" id="ARBA00004613"/>
    </source>
</evidence>
<dbReference type="CDD" id="cd00842">
    <property type="entry name" value="MPP_ASMase"/>
    <property type="match status" value="1"/>
</dbReference>
<dbReference type="Ensembl" id="ENSGWIT00000017859.1">
    <property type="protein sequence ID" value="ENSGWIP00000016158.1"/>
    <property type="gene ID" value="ENSGWIG00000009089.1"/>
</dbReference>
<dbReference type="CTD" id="10924"/>
<dbReference type="GO" id="GO:0046872">
    <property type="term" value="F:metal ion binding"/>
    <property type="evidence" value="ECO:0007669"/>
    <property type="project" value="UniProtKB-KW"/>
</dbReference>
<dbReference type="AlphaFoldDB" id="A0A8C5E8A5"/>
<evidence type="ECO:0000256" key="11">
    <source>
        <dbReference type="PIRSR" id="PIRSR036767-51"/>
    </source>
</evidence>
<dbReference type="InterPro" id="IPR045473">
    <property type="entry name" value="ASM_C"/>
</dbReference>
<dbReference type="OrthoDB" id="348678at2759"/>
<keyword evidence="8" id="KW-1015">Disulfide bond</keyword>
<feature type="binding site" evidence="11">
    <location>
        <position position="102"/>
    </location>
    <ligand>
        <name>Zn(2+)</name>
        <dbReference type="ChEBI" id="CHEBI:29105"/>
        <label>1</label>
    </ligand>
</feature>
<keyword evidence="6 10" id="KW-0378">Hydrolase</keyword>
<dbReference type="InterPro" id="IPR029052">
    <property type="entry name" value="Metallo-depent_PP-like"/>
</dbReference>
<organism evidence="14 15">
    <name type="scientific">Gouania willdenowi</name>
    <name type="common">Blunt-snouted clingfish</name>
    <name type="synonym">Lepadogaster willdenowi</name>
    <dbReference type="NCBI Taxonomy" id="441366"/>
    <lineage>
        <taxon>Eukaryota</taxon>
        <taxon>Metazoa</taxon>
        <taxon>Chordata</taxon>
        <taxon>Craniata</taxon>
        <taxon>Vertebrata</taxon>
        <taxon>Euteleostomi</taxon>
        <taxon>Actinopterygii</taxon>
        <taxon>Neopterygii</taxon>
        <taxon>Teleostei</taxon>
        <taxon>Neoteleostei</taxon>
        <taxon>Acanthomorphata</taxon>
        <taxon>Ovalentaria</taxon>
        <taxon>Blenniimorphae</taxon>
        <taxon>Blenniiformes</taxon>
        <taxon>Gobiesocoidei</taxon>
        <taxon>Gobiesocidae</taxon>
        <taxon>Gobiesocinae</taxon>
        <taxon>Gouania</taxon>
    </lineage>
</organism>
<dbReference type="GO" id="GO:0005615">
    <property type="term" value="C:extracellular space"/>
    <property type="evidence" value="ECO:0007669"/>
    <property type="project" value="UniProtKB-UniRule"/>
</dbReference>
<dbReference type="InterPro" id="IPR041805">
    <property type="entry name" value="ASMase/PPN1_MPP"/>
</dbReference>
<keyword evidence="4 10" id="KW-0479">Metal-binding</keyword>
<feature type="binding site" evidence="11">
    <location>
        <position position="143"/>
    </location>
    <ligand>
        <name>Zn(2+)</name>
        <dbReference type="ChEBI" id="CHEBI:29105"/>
        <label>2</label>
    </ligand>
</feature>
<keyword evidence="9" id="KW-0325">Glycoprotein</keyword>
<evidence type="ECO:0000259" key="12">
    <source>
        <dbReference type="Pfam" id="PF00149"/>
    </source>
</evidence>
<reference evidence="14" key="2">
    <citation type="submission" date="2025-09" db="UniProtKB">
        <authorList>
            <consortium name="Ensembl"/>
        </authorList>
    </citation>
    <scope>IDENTIFICATION</scope>
</reference>
<evidence type="ECO:0000256" key="5">
    <source>
        <dbReference type="ARBA" id="ARBA00022729"/>
    </source>
</evidence>
<dbReference type="PIRSF" id="PIRSF036767">
    <property type="entry name" value="ASM-like_PDE"/>
    <property type="match status" value="1"/>
</dbReference>
<evidence type="ECO:0000256" key="9">
    <source>
        <dbReference type="ARBA" id="ARBA00023180"/>
    </source>
</evidence>
<dbReference type="FunFam" id="3.60.21.10:FF:000167">
    <property type="entry name" value="Acid sphingomyelinase-like phosphodiesterase"/>
    <property type="match status" value="1"/>
</dbReference>
<dbReference type="InterPro" id="IPR017064">
    <property type="entry name" value="ASM-like_Pdiesterase_prd"/>
</dbReference>
<keyword evidence="7 10" id="KW-0862">Zinc</keyword>
<dbReference type="GO" id="GO:0006685">
    <property type="term" value="P:sphingomyelin catabolic process"/>
    <property type="evidence" value="ECO:0007669"/>
    <property type="project" value="InterPro"/>
</dbReference>
<protein>
    <recommendedName>
        <fullName evidence="10">Acid sphingomyelinase-like phosphodiesterase</fullName>
    </recommendedName>
</protein>
<evidence type="ECO:0000259" key="13">
    <source>
        <dbReference type="Pfam" id="PF19272"/>
    </source>
</evidence>
<keyword evidence="5 10" id="KW-0732">Signal</keyword>